<sequence length="95" mass="10958">MDQRITFVALRAAIRLHAVDSVQARSSQGSFNGATFDRTISRCAVLQPAGQRICIRSSFTQPKNSIRKRRRRRCEREGIKGEERQERNVRKKINS</sequence>
<dbReference type="AlphaFoldDB" id="A0ABD2WMY7"/>
<reference evidence="2 3" key="1">
    <citation type="journal article" date="2024" name="bioRxiv">
        <title>A reference genome for Trichogramma kaykai: A tiny desert-dwelling parasitoid wasp with competing sex-ratio distorters.</title>
        <authorList>
            <person name="Culotta J."/>
            <person name="Lindsey A.R."/>
        </authorList>
    </citation>
    <scope>NUCLEOTIDE SEQUENCE [LARGE SCALE GENOMIC DNA]</scope>
    <source>
        <strain evidence="2 3">KSX58</strain>
    </source>
</reference>
<evidence type="ECO:0000313" key="2">
    <source>
        <dbReference type="EMBL" id="KAL3393971.1"/>
    </source>
</evidence>
<comment type="caution">
    <text evidence="2">The sequence shown here is derived from an EMBL/GenBank/DDBJ whole genome shotgun (WGS) entry which is preliminary data.</text>
</comment>
<evidence type="ECO:0000313" key="3">
    <source>
        <dbReference type="Proteomes" id="UP001627154"/>
    </source>
</evidence>
<name>A0ABD2WMY7_9HYME</name>
<proteinExistence type="predicted"/>
<organism evidence="2 3">
    <name type="scientific">Trichogramma kaykai</name>
    <dbReference type="NCBI Taxonomy" id="54128"/>
    <lineage>
        <taxon>Eukaryota</taxon>
        <taxon>Metazoa</taxon>
        <taxon>Ecdysozoa</taxon>
        <taxon>Arthropoda</taxon>
        <taxon>Hexapoda</taxon>
        <taxon>Insecta</taxon>
        <taxon>Pterygota</taxon>
        <taxon>Neoptera</taxon>
        <taxon>Endopterygota</taxon>
        <taxon>Hymenoptera</taxon>
        <taxon>Apocrita</taxon>
        <taxon>Proctotrupomorpha</taxon>
        <taxon>Chalcidoidea</taxon>
        <taxon>Trichogrammatidae</taxon>
        <taxon>Trichogramma</taxon>
    </lineage>
</organism>
<gene>
    <name evidence="2" type="ORF">TKK_011647</name>
</gene>
<feature type="compositionally biased region" description="Basic and acidic residues" evidence="1">
    <location>
        <begin position="74"/>
        <end position="88"/>
    </location>
</feature>
<keyword evidence="3" id="KW-1185">Reference proteome</keyword>
<protein>
    <recommendedName>
        <fullName evidence="4">Secreted protein</fullName>
    </recommendedName>
</protein>
<dbReference type="EMBL" id="JBJJXI010000094">
    <property type="protein sequence ID" value="KAL3393971.1"/>
    <property type="molecule type" value="Genomic_DNA"/>
</dbReference>
<feature type="region of interest" description="Disordered" evidence="1">
    <location>
        <begin position="62"/>
        <end position="95"/>
    </location>
</feature>
<evidence type="ECO:0008006" key="4">
    <source>
        <dbReference type="Google" id="ProtNLM"/>
    </source>
</evidence>
<evidence type="ECO:0000256" key="1">
    <source>
        <dbReference type="SAM" id="MobiDB-lite"/>
    </source>
</evidence>
<dbReference type="Proteomes" id="UP001627154">
    <property type="component" value="Unassembled WGS sequence"/>
</dbReference>
<accession>A0ABD2WMY7</accession>